<dbReference type="InterPro" id="IPR003593">
    <property type="entry name" value="AAA+_ATPase"/>
</dbReference>
<accession>A0A4Z0H3F3</accession>
<dbReference type="SMART" id="SM00382">
    <property type="entry name" value="AAA"/>
    <property type="match status" value="1"/>
</dbReference>
<evidence type="ECO:0000256" key="2">
    <source>
        <dbReference type="ARBA" id="ARBA00022448"/>
    </source>
</evidence>
<organism evidence="6 7">
    <name type="scientific">Halobacillus salinus</name>
    <dbReference type="NCBI Taxonomy" id="192814"/>
    <lineage>
        <taxon>Bacteria</taxon>
        <taxon>Bacillati</taxon>
        <taxon>Bacillota</taxon>
        <taxon>Bacilli</taxon>
        <taxon>Bacillales</taxon>
        <taxon>Bacillaceae</taxon>
        <taxon>Halobacillus</taxon>
    </lineage>
</organism>
<dbReference type="GO" id="GO:0022857">
    <property type="term" value="F:transmembrane transporter activity"/>
    <property type="evidence" value="ECO:0007669"/>
    <property type="project" value="TreeGrafter"/>
</dbReference>
<dbReference type="FunFam" id="3.40.50.300:FF:000032">
    <property type="entry name" value="Export ABC transporter ATP-binding protein"/>
    <property type="match status" value="1"/>
</dbReference>
<dbReference type="GO" id="GO:0016887">
    <property type="term" value="F:ATP hydrolysis activity"/>
    <property type="evidence" value="ECO:0007669"/>
    <property type="project" value="InterPro"/>
</dbReference>
<dbReference type="Proteomes" id="UP000297982">
    <property type="component" value="Unassembled WGS sequence"/>
</dbReference>
<evidence type="ECO:0000256" key="4">
    <source>
        <dbReference type="ARBA" id="ARBA00022840"/>
    </source>
</evidence>
<name>A0A4Z0H3F3_9BACI</name>
<dbReference type="STRING" id="192814.GCA_900166575_01954"/>
<dbReference type="InterPro" id="IPR027417">
    <property type="entry name" value="P-loop_NTPase"/>
</dbReference>
<dbReference type="EMBL" id="SRJC01000001">
    <property type="protein sequence ID" value="TGB04923.1"/>
    <property type="molecule type" value="Genomic_DNA"/>
</dbReference>
<evidence type="ECO:0000313" key="7">
    <source>
        <dbReference type="Proteomes" id="UP000297982"/>
    </source>
</evidence>
<dbReference type="CDD" id="cd03255">
    <property type="entry name" value="ABC_MJ0796_LolCDE_FtsE"/>
    <property type="match status" value="1"/>
</dbReference>
<keyword evidence="7" id="KW-1185">Reference proteome</keyword>
<evidence type="ECO:0000313" key="6">
    <source>
        <dbReference type="EMBL" id="TGB04923.1"/>
    </source>
</evidence>
<dbReference type="PANTHER" id="PTHR24220">
    <property type="entry name" value="IMPORT ATP-BINDING PROTEIN"/>
    <property type="match status" value="1"/>
</dbReference>
<dbReference type="PROSITE" id="PS00211">
    <property type="entry name" value="ABC_TRANSPORTER_1"/>
    <property type="match status" value="1"/>
</dbReference>
<dbReference type="InterPro" id="IPR003439">
    <property type="entry name" value="ABC_transporter-like_ATP-bd"/>
</dbReference>
<evidence type="ECO:0000256" key="1">
    <source>
        <dbReference type="ARBA" id="ARBA00005417"/>
    </source>
</evidence>
<dbReference type="RefSeq" id="WP_135327195.1">
    <property type="nucleotide sequence ID" value="NZ_SRJC01000001.1"/>
</dbReference>
<dbReference type="GO" id="GO:0005886">
    <property type="term" value="C:plasma membrane"/>
    <property type="evidence" value="ECO:0007669"/>
    <property type="project" value="TreeGrafter"/>
</dbReference>
<keyword evidence="2" id="KW-0813">Transport</keyword>
<dbReference type="GO" id="GO:0098796">
    <property type="term" value="C:membrane protein complex"/>
    <property type="evidence" value="ECO:0007669"/>
    <property type="project" value="UniProtKB-ARBA"/>
</dbReference>
<keyword evidence="4 6" id="KW-0067">ATP-binding</keyword>
<dbReference type="Gene3D" id="3.40.50.300">
    <property type="entry name" value="P-loop containing nucleotide triphosphate hydrolases"/>
    <property type="match status" value="1"/>
</dbReference>
<dbReference type="PROSITE" id="PS50893">
    <property type="entry name" value="ABC_TRANSPORTER_2"/>
    <property type="match status" value="1"/>
</dbReference>
<sequence length="229" mass="25218">MPHTIECVGLHKEYMGDGVNTIALNQVNLEFVEGEFVSIVGSSGSGKSTFLSLVGTLDAPTSGHIYYEKQELHGMNANELADFRFEHIGFIFQQYHLLPTMTALENVMAPLLSRKVSYDKKDRAKQLLVDVGLENKLHSLPSQLSGGQQQRVAVARALIHEPHWLLADEPTGNLDTETGEIIFDLLLELNKEKGCGVIFVTHEPELAVRAGRTIEMKDGNVIHDNGGGK</sequence>
<evidence type="ECO:0000256" key="3">
    <source>
        <dbReference type="ARBA" id="ARBA00022741"/>
    </source>
</evidence>
<proteinExistence type="inferred from homology"/>
<dbReference type="InterPro" id="IPR017871">
    <property type="entry name" value="ABC_transporter-like_CS"/>
</dbReference>
<dbReference type="InterPro" id="IPR015854">
    <property type="entry name" value="ABC_transpr_LolD-like"/>
</dbReference>
<dbReference type="Pfam" id="PF00005">
    <property type="entry name" value="ABC_tran"/>
    <property type="match status" value="1"/>
</dbReference>
<dbReference type="SUPFAM" id="SSF52540">
    <property type="entry name" value="P-loop containing nucleoside triphosphate hydrolases"/>
    <property type="match status" value="1"/>
</dbReference>
<reference evidence="6 7" key="1">
    <citation type="journal article" date="2003" name="Int. J. Syst. Evol. Microbiol.">
        <title>Halobacillus salinus sp. nov., isolated from a salt lake on the coast of the East Sea in Korea.</title>
        <authorList>
            <person name="Yoon J.H."/>
            <person name="Kang K.H."/>
            <person name="Park Y.H."/>
        </authorList>
    </citation>
    <scope>NUCLEOTIDE SEQUENCE [LARGE SCALE GENOMIC DNA]</scope>
    <source>
        <strain evidence="6 7">HSL-3</strain>
    </source>
</reference>
<dbReference type="InterPro" id="IPR017911">
    <property type="entry name" value="MacB-like_ATP-bd"/>
</dbReference>
<keyword evidence="3" id="KW-0547">Nucleotide-binding</keyword>
<comment type="caution">
    <text evidence="6">The sequence shown here is derived from an EMBL/GenBank/DDBJ whole genome shotgun (WGS) entry which is preliminary data.</text>
</comment>
<evidence type="ECO:0000259" key="5">
    <source>
        <dbReference type="PROSITE" id="PS50893"/>
    </source>
</evidence>
<feature type="domain" description="ABC transporter" evidence="5">
    <location>
        <begin position="5"/>
        <end position="229"/>
    </location>
</feature>
<dbReference type="AlphaFoldDB" id="A0A4Z0H3F3"/>
<dbReference type="GO" id="GO:0005524">
    <property type="term" value="F:ATP binding"/>
    <property type="evidence" value="ECO:0007669"/>
    <property type="project" value="UniProtKB-KW"/>
</dbReference>
<protein>
    <submittedName>
        <fullName evidence="6">ABC transporter ATP-binding protein</fullName>
    </submittedName>
</protein>
<comment type="similarity">
    <text evidence="1">Belongs to the ABC transporter superfamily.</text>
</comment>
<gene>
    <name evidence="6" type="ORF">E4663_07995</name>
</gene>